<keyword evidence="3" id="KW-1185">Reference proteome</keyword>
<name>U7D812_9BACT</name>
<evidence type="ECO:0000313" key="3">
    <source>
        <dbReference type="Proteomes" id="UP000017148"/>
    </source>
</evidence>
<comment type="caution">
    <text evidence="2">The sequence shown here is derived from an EMBL/GenBank/DDBJ whole genome shotgun (WGS) entry which is preliminary data.</text>
</comment>
<dbReference type="STRING" id="1313304.CALK_1373"/>
<dbReference type="AlphaFoldDB" id="U7D812"/>
<dbReference type="EMBL" id="ASJR01000010">
    <property type="protein sequence ID" value="ERP31711.1"/>
    <property type="molecule type" value="Genomic_DNA"/>
</dbReference>
<dbReference type="RefSeq" id="WP_022636834.1">
    <property type="nucleotide sequence ID" value="NZ_ASJR01000010.1"/>
</dbReference>
<dbReference type="eggNOG" id="COG1452">
    <property type="taxonomic scope" value="Bacteria"/>
</dbReference>
<organism evidence="2 3">
    <name type="scientific">Chitinivibrio alkaliphilus ACht1</name>
    <dbReference type="NCBI Taxonomy" id="1313304"/>
    <lineage>
        <taxon>Bacteria</taxon>
        <taxon>Pseudomonadati</taxon>
        <taxon>Fibrobacterota</taxon>
        <taxon>Chitinivibrionia</taxon>
        <taxon>Chitinivibrionales</taxon>
        <taxon>Chitinivibrionaceae</taxon>
        <taxon>Chitinivibrio</taxon>
    </lineage>
</organism>
<evidence type="ECO:0000313" key="2">
    <source>
        <dbReference type="EMBL" id="ERP31711.1"/>
    </source>
</evidence>
<dbReference type="InterPro" id="IPR045659">
    <property type="entry name" value="LptD_2"/>
</dbReference>
<dbReference type="OrthoDB" id="9802320at2"/>
<gene>
    <name evidence="2" type="ORF">CALK_1373</name>
</gene>
<protein>
    <submittedName>
        <fullName evidence="2">Organic solvent tolerance protein OstA-like protein</fullName>
    </submittedName>
</protein>
<feature type="domain" description="LPS-assembly protein LptD central" evidence="1">
    <location>
        <begin position="75"/>
        <end position="205"/>
    </location>
</feature>
<evidence type="ECO:0000259" key="1">
    <source>
        <dbReference type="Pfam" id="PF19838"/>
    </source>
</evidence>
<dbReference type="Proteomes" id="UP000017148">
    <property type="component" value="Unassembled WGS sequence"/>
</dbReference>
<proteinExistence type="predicted"/>
<reference evidence="2 3" key="1">
    <citation type="journal article" date="2013" name="Environ. Microbiol.">
        <title>Genome analysis of Chitinivibrio alkaliphilus gen. nov., sp. nov., a novel extremely haloalkaliphilic anaerobic chitinolytic bacterium from the candidate phylum Termite Group 3.</title>
        <authorList>
            <person name="Sorokin D.Y."/>
            <person name="Gumerov V.M."/>
            <person name="Rakitin A.L."/>
            <person name="Beletsky A.V."/>
            <person name="Damste J.S."/>
            <person name="Muyzer G."/>
            <person name="Mardanov A.V."/>
            <person name="Ravin N.V."/>
        </authorList>
    </citation>
    <scope>NUCLEOTIDE SEQUENCE [LARGE SCALE GENOMIC DNA]</scope>
    <source>
        <strain evidence="2 3">ACht1</strain>
    </source>
</reference>
<sequence length="366" mass="42339">MVQKDTLIALWDTLSSEEYFNSPSLHTPDDSLITRDDSTFYKVSRGDSLAVVERYDTLFLGEDAYDVQDATTTWWTAGIDFHTNIYGIFPLKVGPITGIRHTITPRVGYTIVPEEINTFRYPGILPSARATDRQQNLTFSLDNNFDARIQQNKDQSPRRATLLNTSLRGQYNLEAEEEKFSPIDFRATIPHSHLSLTYRGRYTPYNTSQELIFPEALSHDISFTPSVPGVSGDIWSGDLFTFHDALFPAYLGGAHATDTDWSLDISPTYRISLRRDDIDRPFQQEQTYTLSTRARFRFSHRWQMQWSGRWSFQENNFINQEVSLLADLNSWDLRVQWNPTGVNSGHINMIVAVKRHREIKWEHDRI</sequence>
<accession>U7D812</accession>
<dbReference type="Pfam" id="PF19838">
    <property type="entry name" value="LptD_2"/>
    <property type="match status" value="1"/>
</dbReference>